<evidence type="ECO:0000256" key="1">
    <source>
        <dbReference type="ARBA" id="ARBA00022801"/>
    </source>
</evidence>
<dbReference type="AlphaFoldDB" id="A0A091DJ62"/>
<dbReference type="PANTHER" id="PTHR24185">
    <property type="entry name" value="CALCIUM-INDEPENDENT PHOSPHOLIPASE A2-GAMMA"/>
    <property type="match status" value="1"/>
</dbReference>
<dbReference type="GO" id="GO:0019369">
    <property type="term" value="P:arachidonate metabolic process"/>
    <property type="evidence" value="ECO:0007669"/>
    <property type="project" value="TreeGrafter"/>
</dbReference>
<organism evidence="6 7">
    <name type="scientific">Fukomys damarensis</name>
    <name type="common">Damaraland mole rat</name>
    <name type="synonym">Cryptomys damarensis</name>
    <dbReference type="NCBI Taxonomy" id="885580"/>
    <lineage>
        <taxon>Eukaryota</taxon>
        <taxon>Metazoa</taxon>
        <taxon>Chordata</taxon>
        <taxon>Craniata</taxon>
        <taxon>Vertebrata</taxon>
        <taxon>Euteleostomi</taxon>
        <taxon>Mammalia</taxon>
        <taxon>Eutheria</taxon>
        <taxon>Euarchontoglires</taxon>
        <taxon>Glires</taxon>
        <taxon>Rodentia</taxon>
        <taxon>Hystricomorpha</taxon>
        <taxon>Bathyergidae</taxon>
        <taxon>Fukomys</taxon>
    </lineage>
</organism>
<protein>
    <submittedName>
        <fullName evidence="6">Calcium-independent phospholipase A2-gamma</fullName>
    </submittedName>
</protein>
<feature type="domain" description="PNPLA" evidence="5">
    <location>
        <begin position="1"/>
        <end position="40"/>
    </location>
</feature>
<sequence>MWQAIRASSAAPGYLAEYTLENDLHHDGGLLLNNPSALAMKECCVPLECVVSLGTGCYESDMKNTVTYTSLKIRLSNVINSTRHRRSPYNT</sequence>
<name>A0A091DJ62_FUKDA</name>
<dbReference type="SUPFAM" id="SSF52151">
    <property type="entry name" value="FabD/lysophospholipase-like"/>
    <property type="match status" value="1"/>
</dbReference>
<comment type="caution">
    <text evidence="4">Lacks conserved residue(s) required for the propagation of feature annotation.</text>
</comment>
<dbReference type="Proteomes" id="UP000028990">
    <property type="component" value="Unassembled WGS sequence"/>
</dbReference>
<keyword evidence="7" id="KW-1185">Reference proteome</keyword>
<accession>A0A091DJ62</accession>
<dbReference type="PANTHER" id="PTHR24185:SF1">
    <property type="entry name" value="CALCIUM-INDEPENDENT PHOSPHOLIPASE A2-GAMMA"/>
    <property type="match status" value="1"/>
</dbReference>
<evidence type="ECO:0000313" key="7">
    <source>
        <dbReference type="Proteomes" id="UP000028990"/>
    </source>
</evidence>
<gene>
    <name evidence="6" type="ORF">H920_07552</name>
</gene>
<dbReference type="Gene3D" id="3.40.1090.10">
    <property type="entry name" value="Cytosolic phospholipase A2 catalytic domain"/>
    <property type="match status" value="1"/>
</dbReference>
<dbReference type="InterPro" id="IPR016035">
    <property type="entry name" value="Acyl_Trfase/lysoPLipase"/>
</dbReference>
<dbReference type="GO" id="GO:0047499">
    <property type="term" value="F:calcium-independent phospholipase A2 activity"/>
    <property type="evidence" value="ECO:0007669"/>
    <property type="project" value="TreeGrafter"/>
</dbReference>
<reference evidence="6 7" key="1">
    <citation type="submission" date="2013-11" db="EMBL/GenBank/DDBJ databases">
        <title>The Damaraland mole rat (Fukomys damarensis) genome and evolution of African mole rats.</title>
        <authorList>
            <person name="Gladyshev V.N."/>
            <person name="Fang X."/>
        </authorList>
    </citation>
    <scope>NUCLEOTIDE SEQUENCE [LARGE SCALE GENOMIC DNA]</scope>
    <source>
        <tissue evidence="6">Liver</tissue>
    </source>
</reference>
<evidence type="ECO:0000256" key="2">
    <source>
        <dbReference type="ARBA" id="ARBA00022963"/>
    </source>
</evidence>
<evidence type="ECO:0000313" key="6">
    <source>
        <dbReference type="EMBL" id="KFO31117.1"/>
    </source>
</evidence>
<dbReference type="GO" id="GO:0016042">
    <property type="term" value="P:lipid catabolic process"/>
    <property type="evidence" value="ECO:0007669"/>
    <property type="project" value="UniProtKB-KW"/>
</dbReference>
<evidence type="ECO:0000256" key="4">
    <source>
        <dbReference type="PROSITE-ProRule" id="PRU01161"/>
    </source>
</evidence>
<dbReference type="GO" id="GO:0016020">
    <property type="term" value="C:membrane"/>
    <property type="evidence" value="ECO:0007669"/>
    <property type="project" value="TreeGrafter"/>
</dbReference>
<dbReference type="Pfam" id="PF01734">
    <property type="entry name" value="Patatin"/>
    <property type="match status" value="1"/>
</dbReference>
<dbReference type="EMBL" id="KN122326">
    <property type="protein sequence ID" value="KFO31117.1"/>
    <property type="molecule type" value="Genomic_DNA"/>
</dbReference>
<keyword evidence="2" id="KW-0442">Lipid degradation</keyword>
<evidence type="ECO:0000256" key="3">
    <source>
        <dbReference type="ARBA" id="ARBA00023098"/>
    </source>
</evidence>
<dbReference type="InterPro" id="IPR002641">
    <property type="entry name" value="PNPLA_dom"/>
</dbReference>
<keyword evidence="3" id="KW-0443">Lipid metabolism</keyword>
<dbReference type="PROSITE" id="PS51635">
    <property type="entry name" value="PNPLA"/>
    <property type="match status" value="1"/>
</dbReference>
<keyword evidence="1" id="KW-0378">Hydrolase</keyword>
<proteinExistence type="predicted"/>
<evidence type="ECO:0000259" key="5">
    <source>
        <dbReference type="PROSITE" id="PS51635"/>
    </source>
</evidence>
<feature type="short sequence motif" description="DGA/G" evidence="4">
    <location>
        <begin position="27"/>
        <end position="29"/>
    </location>
</feature>